<dbReference type="PANTHER" id="PTHR46635:SF1">
    <property type="entry name" value="GLYCOSYL TRANSFERASE FAMILY 1 PROTEIN"/>
    <property type="match status" value="1"/>
</dbReference>
<reference evidence="9" key="1">
    <citation type="journal article" date="2023" name="Nat. Commun.">
        <title>Diploid and tetraploid genomes of Acorus and the evolution of monocots.</title>
        <authorList>
            <person name="Ma L."/>
            <person name="Liu K.W."/>
            <person name="Li Z."/>
            <person name="Hsiao Y.Y."/>
            <person name="Qi Y."/>
            <person name="Fu T."/>
            <person name="Tang G.D."/>
            <person name="Zhang D."/>
            <person name="Sun W.H."/>
            <person name="Liu D.K."/>
            <person name="Li Y."/>
            <person name="Chen G.Z."/>
            <person name="Liu X.D."/>
            <person name="Liao X.Y."/>
            <person name="Jiang Y.T."/>
            <person name="Yu X."/>
            <person name="Hao Y."/>
            <person name="Huang J."/>
            <person name="Zhao X.W."/>
            <person name="Ke S."/>
            <person name="Chen Y.Y."/>
            <person name="Wu W.L."/>
            <person name="Hsu J.L."/>
            <person name="Lin Y.F."/>
            <person name="Huang M.D."/>
            <person name="Li C.Y."/>
            <person name="Huang L."/>
            <person name="Wang Z.W."/>
            <person name="Zhao X."/>
            <person name="Zhong W.Y."/>
            <person name="Peng D.H."/>
            <person name="Ahmad S."/>
            <person name="Lan S."/>
            <person name="Zhang J.S."/>
            <person name="Tsai W.C."/>
            <person name="Van de Peer Y."/>
            <person name="Liu Z.J."/>
        </authorList>
    </citation>
    <scope>NUCLEOTIDE SEQUENCE</scope>
    <source>
        <strain evidence="9">CP</strain>
    </source>
</reference>
<feature type="domain" description="PARP-type" evidence="8">
    <location>
        <begin position="6"/>
        <end position="82"/>
    </location>
</feature>
<evidence type="ECO:0000256" key="2">
    <source>
        <dbReference type="ARBA" id="ARBA00022723"/>
    </source>
</evidence>
<evidence type="ECO:0000256" key="7">
    <source>
        <dbReference type="SAM" id="Phobius"/>
    </source>
</evidence>
<keyword evidence="2" id="KW-0479">Metal-binding</keyword>
<comment type="subcellular location">
    <subcellularLocation>
        <location evidence="1">Nucleus</location>
    </subcellularLocation>
</comment>
<keyword evidence="7" id="KW-0812">Transmembrane</keyword>
<comment type="caution">
    <text evidence="9">The sequence shown here is derived from an EMBL/GenBank/DDBJ whole genome shotgun (WGS) entry which is preliminary data.</text>
</comment>
<feature type="region of interest" description="Disordered" evidence="6">
    <location>
        <begin position="368"/>
        <end position="394"/>
    </location>
</feature>
<dbReference type="GO" id="GO:0005634">
    <property type="term" value="C:nucleus"/>
    <property type="evidence" value="ECO:0007669"/>
    <property type="project" value="UniProtKB-SubCell"/>
</dbReference>
<reference evidence="9" key="2">
    <citation type="submission" date="2023-06" db="EMBL/GenBank/DDBJ databases">
        <authorList>
            <person name="Ma L."/>
            <person name="Liu K.-W."/>
            <person name="Li Z."/>
            <person name="Hsiao Y.-Y."/>
            <person name="Qi Y."/>
            <person name="Fu T."/>
            <person name="Tang G."/>
            <person name="Zhang D."/>
            <person name="Sun W.-H."/>
            <person name="Liu D.-K."/>
            <person name="Li Y."/>
            <person name="Chen G.-Z."/>
            <person name="Liu X.-D."/>
            <person name="Liao X.-Y."/>
            <person name="Jiang Y.-T."/>
            <person name="Yu X."/>
            <person name="Hao Y."/>
            <person name="Huang J."/>
            <person name="Zhao X.-W."/>
            <person name="Ke S."/>
            <person name="Chen Y.-Y."/>
            <person name="Wu W.-L."/>
            <person name="Hsu J.-L."/>
            <person name="Lin Y.-F."/>
            <person name="Huang M.-D."/>
            <person name="Li C.-Y."/>
            <person name="Huang L."/>
            <person name="Wang Z.-W."/>
            <person name="Zhao X."/>
            <person name="Zhong W.-Y."/>
            <person name="Peng D.-H."/>
            <person name="Ahmad S."/>
            <person name="Lan S."/>
            <person name="Zhang J.-S."/>
            <person name="Tsai W.-C."/>
            <person name="Van De Peer Y."/>
            <person name="Liu Z.-J."/>
        </authorList>
    </citation>
    <scope>NUCLEOTIDE SEQUENCE</scope>
    <source>
        <strain evidence="9">CP</strain>
        <tissue evidence="9">Leaves</tissue>
    </source>
</reference>
<keyword evidence="4" id="KW-0862">Zinc</keyword>
<dbReference type="SUPFAM" id="SSF53756">
    <property type="entry name" value="UDP-Glycosyltransferase/glycogen phosphorylase"/>
    <property type="match status" value="1"/>
</dbReference>
<dbReference type="CDD" id="cd01635">
    <property type="entry name" value="Glycosyltransferase_GTB-type"/>
    <property type="match status" value="1"/>
</dbReference>
<feature type="region of interest" description="Disordered" evidence="6">
    <location>
        <begin position="125"/>
        <end position="163"/>
    </location>
</feature>
<dbReference type="SUPFAM" id="SSF56784">
    <property type="entry name" value="HAD-like"/>
    <property type="match status" value="1"/>
</dbReference>
<dbReference type="GO" id="GO:0008270">
    <property type="term" value="F:zinc ion binding"/>
    <property type="evidence" value="ECO:0007669"/>
    <property type="project" value="UniProtKB-KW"/>
</dbReference>
<dbReference type="GO" id="GO:0003677">
    <property type="term" value="F:DNA binding"/>
    <property type="evidence" value="ECO:0007669"/>
    <property type="project" value="InterPro"/>
</dbReference>
<sequence>MSTVKIIVEYAKSSRSSCKGCSKAIPAKCLRLGIVSRHPRGFDTTHWHHLDCFPFRSQPIESAEEISEYSLLEENDRDALKKLEGLAVEEVPKADEAGTEEAEEVELKKSMVRKTDEVGTEEVEEMKLKKSKVPKADEAGTEEAEEVELKKSKVRKTDEVGTEKGEEMKLKKSKLLMHGKEPKIEIFFSVSEVKNKYKDATLIPKWKAFHTVIFREPDEGFSNSDKVAAFDFDGCLVNTSVKRIGADAWSLLYPTIPGKLQSLYNDGYKLIVKVVFVMSFSFSCTRSFYVGDAAGRIKDHSDADIKFAQSETVAALSSRTNKVESNAVTERKAGYMIPGPYASLLTEQEKLGSLKMGSLDSGFPIKRASPLLRPPTPSPSLSSSPRRGDRGHPSLLQWPRSKLARLLFLFEKVDYLQWICTVIAFFFVVILFQAFLPGFITEKSGGNGGVATRASPRDSLDFGGLGDLGFGEGIRFEPTKLLERFRKEREEVNSSAAALGRPRKRLAIRGPELALVVADLSPDASQLLMVTLAVALKEIGYTIQMMYSTLDSGNFFVIPGSPAEAWEAKILSASCNVHELRVEKGYASEDFIIAIVGSQFFYTGSLLEHALILKAIVPFLAHFPSDDTPHSHLKVVILSGNSTGAFNISLEAIALNLGYPKGTMEQIVIVKDESSFLGIADIVVYGSFLEEQSFPAIMIKAMCLGKLVIAPDLPIIRKYVDDGVNGYLFAKEIPFC</sequence>
<keyword evidence="7" id="KW-1133">Transmembrane helix</keyword>
<dbReference type="Gene3D" id="3.30.1740.10">
    <property type="entry name" value="Zinc finger, PARP-type"/>
    <property type="match status" value="1"/>
</dbReference>
<dbReference type="Gene3D" id="3.40.50.2000">
    <property type="entry name" value="Glycogen Phosphorylase B"/>
    <property type="match status" value="1"/>
</dbReference>
<dbReference type="PANTHER" id="PTHR46635">
    <property type="entry name" value="GLYCOSYL TRANSFERASE FAMILY 1 PROTEIN"/>
    <property type="match status" value="1"/>
</dbReference>
<dbReference type="InterPro" id="IPR013954">
    <property type="entry name" value="PNK3P"/>
</dbReference>
<dbReference type="InterPro" id="IPR001510">
    <property type="entry name" value="Znf_PARP"/>
</dbReference>
<evidence type="ECO:0000256" key="1">
    <source>
        <dbReference type="ARBA" id="ARBA00004123"/>
    </source>
</evidence>
<dbReference type="SMART" id="SM01336">
    <property type="entry name" value="zf-PARP"/>
    <property type="match status" value="1"/>
</dbReference>
<evidence type="ECO:0000259" key="8">
    <source>
        <dbReference type="PROSITE" id="PS50064"/>
    </source>
</evidence>
<dbReference type="EMBL" id="JAUJYO010000001">
    <property type="protein sequence ID" value="KAK1325820.1"/>
    <property type="molecule type" value="Genomic_DNA"/>
</dbReference>
<evidence type="ECO:0000313" key="10">
    <source>
        <dbReference type="Proteomes" id="UP001180020"/>
    </source>
</evidence>
<keyword evidence="7" id="KW-0472">Membrane</keyword>
<keyword evidence="5" id="KW-0539">Nucleus</keyword>
<evidence type="ECO:0000256" key="4">
    <source>
        <dbReference type="ARBA" id="ARBA00022833"/>
    </source>
</evidence>
<name>A0AAV9FIP8_ACOCL</name>
<dbReference type="Pfam" id="PF08645">
    <property type="entry name" value="PNK3P"/>
    <property type="match status" value="2"/>
</dbReference>
<keyword evidence="10" id="KW-1185">Reference proteome</keyword>
<gene>
    <name evidence="9" type="primary">ZDP</name>
    <name evidence="9" type="ORF">QJS10_CPA01g02250</name>
</gene>
<dbReference type="InterPro" id="IPR023214">
    <property type="entry name" value="HAD_sf"/>
</dbReference>
<proteinExistence type="predicted"/>
<evidence type="ECO:0000256" key="6">
    <source>
        <dbReference type="SAM" id="MobiDB-lite"/>
    </source>
</evidence>
<feature type="compositionally biased region" description="Basic and acidic residues" evidence="6">
    <location>
        <begin position="147"/>
        <end position="163"/>
    </location>
</feature>
<organism evidence="9 10">
    <name type="scientific">Acorus calamus</name>
    <name type="common">Sweet flag</name>
    <dbReference type="NCBI Taxonomy" id="4465"/>
    <lineage>
        <taxon>Eukaryota</taxon>
        <taxon>Viridiplantae</taxon>
        <taxon>Streptophyta</taxon>
        <taxon>Embryophyta</taxon>
        <taxon>Tracheophyta</taxon>
        <taxon>Spermatophyta</taxon>
        <taxon>Magnoliopsida</taxon>
        <taxon>Liliopsida</taxon>
        <taxon>Acoraceae</taxon>
        <taxon>Acorus</taxon>
    </lineage>
</organism>
<feature type="transmembrane region" description="Helical" evidence="7">
    <location>
        <begin position="415"/>
        <end position="436"/>
    </location>
</feature>
<dbReference type="Proteomes" id="UP001180020">
    <property type="component" value="Unassembled WGS sequence"/>
</dbReference>
<protein>
    <submittedName>
        <fullName evidence="9">Polynucleotide 3'-phosphatase ZDP</fullName>
    </submittedName>
</protein>
<evidence type="ECO:0000256" key="5">
    <source>
        <dbReference type="ARBA" id="ARBA00023242"/>
    </source>
</evidence>
<dbReference type="InterPro" id="IPR036957">
    <property type="entry name" value="Znf_PARP_sf"/>
</dbReference>
<dbReference type="AlphaFoldDB" id="A0AAV9FIP8"/>
<dbReference type="Pfam" id="PF00645">
    <property type="entry name" value="zf-PARP"/>
    <property type="match status" value="1"/>
</dbReference>
<evidence type="ECO:0000256" key="3">
    <source>
        <dbReference type="ARBA" id="ARBA00022771"/>
    </source>
</evidence>
<dbReference type="Gene3D" id="3.40.50.1000">
    <property type="entry name" value="HAD superfamily/HAD-like"/>
    <property type="match status" value="2"/>
</dbReference>
<dbReference type="PROSITE" id="PS50064">
    <property type="entry name" value="ZF_PARP_2"/>
    <property type="match status" value="1"/>
</dbReference>
<evidence type="ECO:0000313" key="9">
    <source>
        <dbReference type="EMBL" id="KAK1325820.1"/>
    </source>
</evidence>
<accession>A0AAV9FIP8</accession>
<keyword evidence="3" id="KW-0863">Zinc-finger</keyword>
<dbReference type="SUPFAM" id="SSF57716">
    <property type="entry name" value="Glucocorticoid receptor-like (DNA-binding domain)"/>
    <property type="match status" value="1"/>
</dbReference>
<dbReference type="InterPro" id="IPR036412">
    <property type="entry name" value="HAD-like_sf"/>
</dbReference>